<evidence type="ECO:0000313" key="3">
    <source>
        <dbReference type="Proteomes" id="UP000279259"/>
    </source>
</evidence>
<name>A0A427YW68_9TREE</name>
<proteinExistence type="predicted"/>
<evidence type="ECO:0000313" key="2">
    <source>
        <dbReference type="EMBL" id="RSH95374.1"/>
    </source>
</evidence>
<gene>
    <name evidence="2" type="ORF">EHS25_000461</name>
</gene>
<keyword evidence="3" id="KW-1185">Reference proteome</keyword>
<accession>A0A427YW68</accession>
<reference evidence="2 3" key="1">
    <citation type="submission" date="2018-11" db="EMBL/GenBank/DDBJ databases">
        <title>Genome sequence of Saitozyma podzolica DSM 27192.</title>
        <authorList>
            <person name="Aliyu H."/>
            <person name="Gorte O."/>
            <person name="Ochsenreither K."/>
        </authorList>
    </citation>
    <scope>NUCLEOTIDE SEQUENCE [LARGE SCALE GENOMIC DNA]</scope>
    <source>
        <strain evidence="2 3">DSM 27192</strain>
    </source>
</reference>
<protein>
    <submittedName>
        <fullName evidence="2">Uncharacterized protein</fullName>
    </submittedName>
</protein>
<feature type="region of interest" description="Disordered" evidence="1">
    <location>
        <begin position="395"/>
        <end position="429"/>
    </location>
</feature>
<dbReference type="Proteomes" id="UP000279259">
    <property type="component" value="Unassembled WGS sequence"/>
</dbReference>
<evidence type="ECO:0000256" key="1">
    <source>
        <dbReference type="SAM" id="MobiDB-lite"/>
    </source>
</evidence>
<dbReference type="AlphaFoldDB" id="A0A427YW68"/>
<sequence>MPSFRPGLGTTTDVSVPPLSESQYAQLTFRADFSQGEDSSGLWEIWTDLPALDSNSQPLSSGEWHAIAFAQDDLTTAEQNDQAEGLTFSLSATASLAPTDCTNALFARLVIPAVRGTSFAYTFRHIDKHGITQWLGSGESNGIVKMVEGPLTQHLQEVYASPLRNKDDWLNRLPWSGIAIQFQDALGTKQPICTLLPTASKTKAEVVIATARYDQPFYRISLSPEISNASLATFVATSSPSPLLIPPNVSLPTAPADAVYSVGISRSSFPTCEQHLKDQIHALSLLETTVTDTLVLALGNTATRRCLAICRPDATATSVMCIKSALDMDYPLLLSQGADVRFVPDSEALSALRFELSPGTTAEMLSLVSFGSLSATGDVRLAQMICAPLAVDPQGKRRKVQNPPAHSILANELSVDPSSASESEIDSEEDAFAADAPNAWWWWNAICHFFVGLWYSIRGQQQPDVSDDETSDGDPLLTPPDETTPLLTAPHIHGHASESALHIHNVEPLDVCVSESSSSPSLNVDLHFTFSQPPPFLLYVNPPSARVDNILRFSVREGTAGAWSPAPIRVESMSSITAVTVCGESKGQDEIWEVLVNTV</sequence>
<dbReference type="EMBL" id="RSCD01000001">
    <property type="protein sequence ID" value="RSH95374.1"/>
    <property type="molecule type" value="Genomic_DNA"/>
</dbReference>
<dbReference type="OrthoDB" id="3178019at2759"/>
<comment type="caution">
    <text evidence="2">The sequence shown here is derived from an EMBL/GenBank/DDBJ whole genome shotgun (WGS) entry which is preliminary data.</text>
</comment>
<organism evidence="2 3">
    <name type="scientific">Saitozyma podzolica</name>
    <dbReference type="NCBI Taxonomy" id="1890683"/>
    <lineage>
        <taxon>Eukaryota</taxon>
        <taxon>Fungi</taxon>
        <taxon>Dikarya</taxon>
        <taxon>Basidiomycota</taxon>
        <taxon>Agaricomycotina</taxon>
        <taxon>Tremellomycetes</taxon>
        <taxon>Tremellales</taxon>
        <taxon>Trimorphomycetaceae</taxon>
        <taxon>Saitozyma</taxon>
    </lineage>
</organism>